<dbReference type="Pfam" id="PF00977">
    <property type="entry name" value="His_biosynth"/>
    <property type="match status" value="1"/>
</dbReference>
<evidence type="ECO:0000256" key="3">
    <source>
        <dbReference type="ARBA" id="ARBA00023102"/>
    </source>
</evidence>
<proteinExistence type="inferred from homology"/>
<evidence type="ECO:0000256" key="2">
    <source>
        <dbReference type="ARBA" id="ARBA00022605"/>
    </source>
</evidence>
<accession>A0AA51RQT0</accession>
<organism evidence="6 7">
    <name type="scientific">Pleionea litopenaei</name>
    <dbReference type="NCBI Taxonomy" id="3070815"/>
    <lineage>
        <taxon>Bacteria</taxon>
        <taxon>Pseudomonadati</taxon>
        <taxon>Pseudomonadota</taxon>
        <taxon>Gammaproteobacteria</taxon>
        <taxon>Oceanospirillales</taxon>
        <taxon>Pleioneaceae</taxon>
        <taxon>Pleionea</taxon>
    </lineage>
</organism>
<keyword evidence="2 5" id="KW-0028">Amino-acid biosynthesis</keyword>
<dbReference type="RefSeq" id="WP_309201084.1">
    <property type="nucleotide sequence ID" value="NZ_CP133548.1"/>
</dbReference>
<keyword evidence="3 5" id="KW-0368">Histidine biosynthesis</keyword>
<reference evidence="6 7" key="1">
    <citation type="submission" date="2023-08" db="EMBL/GenBank/DDBJ databases">
        <title>Pleionea litopenaei sp. nov., isolated from stomach of juvenile Litopenaeus vannamei.</title>
        <authorList>
            <person name="Rho A.M."/>
            <person name="Hwang C.Y."/>
        </authorList>
    </citation>
    <scope>NUCLEOTIDE SEQUENCE [LARGE SCALE GENOMIC DNA]</scope>
    <source>
        <strain evidence="6 7">HL-JVS1</strain>
    </source>
</reference>
<evidence type="ECO:0000256" key="5">
    <source>
        <dbReference type="RuleBase" id="RU003657"/>
    </source>
</evidence>
<dbReference type="Proteomes" id="UP001239782">
    <property type="component" value="Chromosome"/>
</dbReference>
<dbReference type="PANTHER" id="PTHR43090">
    <property type="entry name" value="1-(5-PHOSPHORIBOSYL)-5-[(5-PHOSPHORIBOSYLAMINO)METHYLIDENEAMINO] IMIDAZOLE-4-CARBOXAMIDE ISOMERASE"/>
    <property type="match status" value="1"/>
</dbReference>
<dbReference type="EMBL" id="CP133548">
    <property type="protein sequence ID" value="WMS85932.1"/>
    <property type="molecule type" value="Genomic_DNA"/>
</dbReference>
<evidence type="ECO:0000313" key="6">
    <source>
        <dbReference type="EMBL" id="WMS85932.1"/>
    </source>
</evidence>
<comment type="similarity">
    <text evidence="1 5">Belongs to the HisA/HisF family.</text>
</comment>
<dbReference type="SUPFAM" id="SSF51366">
    <property type="entry name" value="Ribulose-phoshate binding barrel"/>
    <property type="match status" value="1"/>
</dbReference>
<dbReference type="InterPro" id="IPR011060">
    <property type="entry name" value="RibuloseP-bd_barrel"/>
</dbReference>
<sequence>MLAIPVVDVRSGRCVHTHNEASRQKVIMDDPIEVFSVLVEQGAKQVQVVDVDAIRNRQPEHLSLVTRLKREFPQLALQISGGVSSSEDIQIWLDAGADWVTVGGRLLRQQDELELILVELGERIIVGMDVRAQLWQNGYCPAVGMSFSEWVEALKDEGVAALMFTEIPEQGHVNGHSLMAAGQLASSIDLPVIAHGGVHSRNDLLSLSGPSFKHLYGVTVGKPMFEGSFSFGEVVSALAH</sequence>
<evidence type="ECO:0000256" key="4">
    <source>
        <dbReference type="ARBA" id="ARBA00029440"/>
    </source>
</evidence>
<dbReference type="InterPro" id="IPR006062">
    <property type="entry name" value="His_biosynth"/>
</dbReference>
<evidence type="ECO:0000313" key="7">
    <source>
        <dbReference type="Proteomes" id="UP001239782"/>
    </source>
</evidence>
<dbReference type="GO" id="GO:0000162">
    <property type="term" value="P:L-tryptophan biosynthetic process"/>
    <property type="evidence" value="ECO:0007669"/>
    <property type="project" value="TreeGrafter"/>
</dbReference>
<name>A0AA51RQT0_9GAMM</name>
<dbReference type="GO" id="GO:0000105">
    <property type="term" value="P:L-histidine biosynthetic process"/>
    <property type="evidence" value="ECO:0007669"/>
    <property type="project" value="UniProtKB-KW"/>
</dbReference>
<protein>
    <submittedName>
        <fullName evidence="6">HisA/HisF-related TIM barrel protein</fullName>
    </submittedName>
</protein>
<dbReference type="GO" id="GO:0005737">
    <property type="term" value="C:cytoplasm"/>
    <property type="evidence" value="ECO:0007669"/>
    <property type="project" value="TreeGrafter"/>
</dbReference>
<dbReference type="AlphaFoldDB" id="A0AA51RQT0"/>
<dbReference type="InterPro" id="IPR013785">
    <property type="entry name" value="Aldolase_TIM"/>
</dbReference>
<evidence type="ECO:0000256" key="1">
    <source>
        <dbReference type="ARBA" id="ARBA00009667"/>
    </source>
</evidence>
<gene>
    <name evidence="6" type="ORF">Q9312_11955</name>
</gene>
<keyword evidence="7" id="KW-1185">Reference proteome</keyword>
<dbReference type="InterPro" id="IPR044524">
    <property type="entry name" value="Isoase_HisA-like"/>
</dbReference>
<comment type="pathway">
    <text evidence="4">Amino-acid biosynthesis.</text>
</comment>
<dbReference type="Gene3D" id="3.20.20.70">
    <property type="entry name" value="Aldolase class I"/>
    <property type="match status" value="1"/>
</dbReference>
<dbReference type="KEGG" id="plei:Q9312_11955"/>
<dbReference type="GO" id="GO:0003949">
    <property type="term" value="F:1-(5-phosphoribosyl)-5-[(5-phosphoribosylamino)methylideneamino]imidazole-4-carboxamide isomerase activity"/>
    <property type="evidence" value="ECO:0007669"/>
    <property type="project" value="InterPro"/>
</dbReference>
<dbReference type="PANTHER" id="PTHR43090:SF2">
    <property type="entry name" value="1-(5-PHOSPHORIBOSYL)-5-[(5-PHOSPHORIBOSYLAMINO)METHYLIDENEAMINO] IMIDAZOLE-4-CARBOXAMIDE ISOMERASE"/>
    <property type="match status" value="1"/>
</dbReference>